<name>A0A0X3NPY8_SCHSO</name>
<feature type="chain" id="PRO_5007440414" description="Prominin-1-A" evidence="2">
    <location>
        <begin position="21"/>
        <end position="1002"/>
    </location>
</feature>
<dbReference type="EMBL" id="GEEE01021500">
    <property type="protein sequence ID" value="JAP41725.1"/>
    <property type="molecule type" value="Transcribed_RNA"/>
</dbReference>
<gene>
    <name evidence="3" type="ORF">TR149254</name>
</gene>
<feature type="transmembrane region" description="Helical" evidence="1">
    <location>
        <begin position="907"/>
        <end position="934"/>
    </location>
</feature>
<keyword evidence="1" id="KW-0472">Membrane</keyword>
<evidence type="ECO:0000313" key="3">
    <source>
        <dbReference type="EMBL" id="JAP41725.1"/>
    </source>
</evidence>
<evidence type="ECO:0000256" key="1">
    <source>
        <dbReference type="SAM" id="Phobius"/>
    </source>
</evidence>
<dbReference type="EMBL" id="GEEE01015786">
    <property type="protein sequence ID" value="JAP47439.1"/>
    <property type="molecule type" value="Transcribed_RNA"/>
</dbReference>
<feature type="transmembrane region" description="Helical" evidence="1">
    <location>
        <begin position="566"/>
        <end position="594"/>
    </location>
</feature>
<accession>A0A0X3NPY8</accession>
<keyword evidence="1" id="KW-1133">Transmembrane helix</keyword>
<dbReference type="AlphaFoldDB" id="A0A0X3NPY8"/>
<protein>
    <recommendedName>
        <fullName evidence="4">Prominin-1-A</fullName>
    </recommendedName>
</protein>
<proteinExistence type="predicted"/>
<reference evidence="3" key="1">
    <citation type="submission" date="2016-01" db="EMBL/GenBank/DDBJ databases">
        <title>Reference transcriptome for the parasite Schistocephalus solidus: insights into the molecular evolution of parasitism.</title>
        <authorList>
            <person name="Hebert F.O."/>
            <person name="Grambauer S."/>
            <person name="Barber I."/>
            <person name="Landry C.R."/>
            <person name="Aubin-Horth N."/>
        </authorList>
    </citation>
    <scope>NUCLEOTIDE SEQUENCE</scope>
</reference>
<feature type="signal peptide" evidence="2">
    <location>
        <begin position="1"/>
        <end position="20"/>
    </location>
</feature>
<keyword evidence="2" id="KW-0732">Signal</keyword>
<evidence type="ECO:0000256" key="2">
    <source>
        <dbReference type="SAM" id="SignalP"/>
    </source>
</evidence>
<feature type="transmembrane region" description="Helical" evidence="1">
    <location>
        <begin position="102"/>
        <end position="129"/>
    </location>
</feature>
<keyword evidence="1" id="KW-0812">Transmembrane</keyword>
<organism evidence="3">
    <name type="scientific">Schistocephalus solidus</name>
    <name type="common">Tapeworm</name>
    <dbReference type="NCBI Taxonomy" id="70667"/>
    <lineage>
        <taxon>Eukaryota</taxon>
        <taxon>Metazoa</taxon>
        <taxon>Spiralia</taxon>
        <taxon>Lophotrochozoa</taxon>
        <taxon>Platyhelminthes</taxon>
        <taxon>Cestoda</taxon>
        <taxon>Eucestoda</taxon>
        <taxon>Diphyllobothriidea</taxon>
        <taxon>Diphyllobothriidae</taxon>
        <taxon>Schistocephalus</taxon>
    </lineage>
</organism>
<feature type="transmembrane region" description="Helical" evidence="1">
    <location>
        <begin position="506"/>
        <end position="529"/>
    </location>
</feature>
<sequence>MLTFVQVSLLVAGIAAFLWAVPYEDCGLLDEFFEVVQTNSSTVIELADLQLTSQYFLRLLERRLFQPGGGVNLELLQFLPADLGGGETGVAAARKAPNRSPIVSIIIITILVFMCLCCLVVVVLTCACCSRCNDSCYRKAQTRGRSNKLVNTTMSPLLKRVYFTPNQAGSDMISSYGSSRSSLLDQLNNGAILNLLQSPGAHRGMRICHLLLTVLSGVFLFGLLVSICVYLYGGALPASTLASSSPAGTTSASVEASTKQLSILSAVQYTKDKIITFLKVGTSTGVALTEQFVAQLDGNLNLSLASGVHEAMNALLKEYNIRSLLDTGKQLQVDVQILDGNMLFIRKTNQDTIGQVSRLQGALKVIYDLITSELGTLCQRGLGSNLDAQCAKLQANSQVLIINLDPSAINTDPPAVLNFVLNEFGINLQEILNMFGEATKKLEATERDILQKVLQFVDVQSVLSPLISFWQQLDVQVDRTNTSAQATVNYIENGVTLAKPFLLLTIYLPVVIFIVLLATAIILFVLFLFEALEGNLFLAEPPANHQGSPILPDLAMSSKVCSNCGFTAYAVIMILIMFLMGGLLLILPLTMLLASGGCTYLESTSGVAKTDYLLNNYMQKAWPQIVARIINSSSANDKLTEFLLLEPPRGLIKAMTMSCWNSTKMETMKGANVGLLNLIGWQTIIDVPKVIQSDLVNGTIQKGEQVLLDEIKKADIAGFLPKDLTKMAELAMNLTQYFDKMDYGPSIEQLRPDLLPAATLSAFANELETFGKAVQDLGLSSAEILLRAAQLINVEIPKVQGAAVNVSQLRAAFENVQNRRNLTTSINNLVVGLDDTLKIVSNEATLLAPVPGIYQNLVKQFLTQMQIDLSDQVFQLTRRLLPCVELYQATSSSLAATCHQEGLLSRIYAWTLSLALCLLFTLLFFFNVFILSIVQSQQFSRLGIRNNPLEERARQLSVSERYVQGPGFSSALPTTPQLVPHLPTDAIGVPQGVVFGRTFQPY</sequence>
<evidence type="ECO:0008006" key="4">
    <source>
        <dbReference type="Google" id="ProtNLM"/>
    </source>
</evidence>
<feature type="transmembrane region" description="Helical" evidence="1">
    <location>
        <begin position="210"/>
        <end position="233"/>
    </location>
</feature>